<dbReference type="KEGG" id="lcre:Pla8534_69310"/>
<gene>
    <name evidence="2" type="ORF">Pla8534_69310</name>
</gene>
<name>A0A518E4K2_9BACT</name>
<dbReference type="PANTHER" id="PTHR47432">
    <property type="entry name" value="CELL WALL ASSEMBLY REGULATOR SMI1"/>
    <property type="match status" value="1"/>
</dbReference>
<dbReference type="InterPro" id="IPR051873">
    <property type="entry name" value="KNR4/SMI1_regulator"/>
</dbReference>
<dbReference type="PANTHER" id="PTHR47432:SF1">
    <property type="entry name" value="CELL WALL ASSEMBLY REGULATOR SMI1"/>
    <property type="match status" value="1"/>
</dbReference>
<proteinExistence type="predicted"/>
<keyword evidence="3" id="KW-1185">Reference proteome</keyword>
<evidence type="ECO:0000259" key="1">
    <source>
        <dbReference type="SMART" id="SM00860"/>
    </source>
</evidence>
<dbReference type="EMBL" id="CP036433">
    <property type="protein sequence ID" value="QDU99020.1"/>
    <property type="molecule type" value="Genomic_DNA"/>
</dbReference>
<evidence type="ECO:0000313" key="3">
    <source>
        <dbReference type="Proteomes" id="UP000317648"/>
    </source>
</evidence>
<dbReference type="OrthoDB" id="281296at2"/>
<dbReference type="SUPFAM" id="SSF160631">
    <property type="entry name" value="SMI1/KNR4-like"/>
    <property type="match status" value="1"/>
</dbReference>
<dbReference type="Proteomes" id="UP000317648">
    <property type="component" value="Chromosome"/>
</dbReference>
<organism evidence="2 3">
    <name type="scientific">Lignipirellula cremea</name>
    <dbReference type="NCBI Taxonomy" id="2528010"/>
    <lineage>
        <taxon>Bacteria</taxon>
        <taxon>Pseudomonadati</taxon>
        <taxon>Planctomycetota</taxon>
        <taxon>Planctomycetia</taxon>
        <taxon>Pirellulales</taxon>
        <taxon>Pirellulaceae</taxon>
        <taxon>Lignipirellula</taxon>
    </lineage>
</organism>
<dbReference type="RefSeq" id="WP_145058710.1">
    <property type="nucleotide sequence ID" value="NZ_CP036433.1"/>
</dbReference>
<dbReference type="InterPro" id="IPR037883">
    <property type="entry name" value="Knr4/Smi1-like_sf"/>
</dbReference>
<dbReference type="Pfam" id="PF09346">
    <property type="entry name" value="SMI1_KNR4"/>
    <property type="match status" value="1"/>
</dbReference>
<dbReference type="Gene3D" id="3.40.1580.10">
    <property type="entry name" value="SMI1/KNR4-like"/>
    <property type="match status" value="1"/>
</dbReference>
<dbReference type="AlphaFoldDB" id="A0A518E4K2"/>
<evidence type="ECO:0000313" key="2">
    <source>
        <dbReference type="EMBL" id="QDU99020.1"/>
    </source>
</evidence>
<reference evidence="2 3" key="1">
    <citation type="submission" date="2019-02" db="EMBL/GenBank/DDBJ databases">
        <title>Deep-cultivation of Planctomycetes and their phenomic and genomic characterization uncovers novel biology.</title>
        <authorList>
            <person name="Wiegand S."/>
            <person name="Jogler M."/>
            <person name="Boedeker C."/>
            <person name="Pinto D."/>
            <person name="Vollmers J."/>
            <person name="Rivas-Marin E."/>
            <person name="Kohn T."/>
            <person name="Peeters S.H."/>
            <person name="Heuer A."/>
            <person name="Rast P."/>
            <person name="Oberbeckmann S."/>
            <person name="Bunk B."/>
            <person name="Jeske O."/>
            <person name="Meyerdierks A."/>
            <person name="Storesund J.E."/>
            <person name="Kallscheuer N."/>
            <person name="Luecker S."/>
            <person name="Lage O.M."/>
            <person name="Pohl T."/>
            <person name="Merkel B.J."/>
            <person name="Hornburger P."/>
            <person name="Mueller R.-W."/>
            <person name="Bruemmer F."/>
            <person name="Labrenz M."/>
            <person name="Spormann A.M."/>
            <person name="Op den Camp H."/>
            <person name="Overmann J."/>
            <person name="Amann R."/>
            <person name="Jetten M.S.M."/>
            <person name="Mascher T."/>
            <person name="Medema M.H."/>
            <person name="Devos D.P."/>
            <person name="Kaster A.-K."/>
            <person name="Ovreas L."/>
            <person name="Rohde M."/>
            <person name="Galperin M.Y."/>
            <person name="Jogler C."/>
        </authorList>
    </citation>
    <scope>NUCLEOTIDE SEQUENCE [LARGE SCALE GENOMIC DNA]</scope>
    <source>
        <strain evidence="2 3">Pla85_3_4</strain>
    </source>
</reference>
<accession>A0A518E4K2</accession>
<protein>
    <submittedName>
        <fullName evidence="2">SMI1 / KNR4 family protein</fullName>
    </submittedName>
</protein>
<feature type="domain" description="Knr4/Smi1-like" evidence="1">
    <location>
        <begin position="28"/>
        <end position="168"/>
    </location>
</feature>
<dbReference type="SMART" id="SM00860">
    <property type="entry name" value="SMI1_KNR4"/>
    <property type="match status" value="1"/>
</dbReference>
<dbReference type="InterPro" id="IPR018958">
    <property type="entry name" value="Knr4/Smi1-like_dom"/>
</dbReference>
<sequence length="208" mass="22658">MNATEFWAQIESWLDEHEPSMRSLIRAAATETQIAAVETATGYTFPPDLRDSYLVHDGCDSNSGLVCGIGFMSLESIRSNWEMWNDIAEDDDEDLNEPCQSVPSDAVQLKYANAGWLPFAGDSLHYIAVDYAPGPAGSRGQVINSGRDDEIRHVIAGTVSDFYTFVIQQFHSGAISVVPAENGTAPRYLRVGASDDLLTALPELLAAQ</sequence>